<dbReference type="GO" id="GO:0006629">
    <property type="term" value="P:lipid metabolic process"/>
    <property type="evidence" value="ECO:0007669"/>
    <property type="project" value="InterPro"/>
</dbReference>
<sequence>MKKIKQETGERQEQNIDQILDQQKLHSEMYNGILSNKEQSGSMLNEPSKVIIDENKKKKAIDYPKEHIRQVSRQSSTWSEYRNAFSLVRVIASQWSWGEITLGLEYYARNQAQKKRDFKKFIQESNTTYIDPNDLSTWQRYAQLSFHAFKVPLTELQEQFQIHNVVAFDKTQQTMRPAYFICVDELTKSVLVIFRGTKSFSDLITDLHCSSIRHNHGYCHKGILIASQWFNNNRFIKQILHRTLEMYPQYELRLLGHSLGGGTAAILASFWHQNEFPHVRAYSYACPPVLSHFLADECGEYVTSFINGDDVVTRLSMTAIEELRRDVSHYPWREEMMRDIQNSSIVKFATNVKSYASGLLSRSMGFLKNNYYNQQGMVNTLEDMDPVVVASVIPQPHVTIVPVDQPIVKEAGEYADVYPGLPLGEYEELSETQNRSRSDSVDSDFGDLSLSGGVTTPTNSNTSKKKGKIRKDVSDQNRAHFIINDYENLVVSLYPAGKIFQIRNIEGKVYLKRAKQEEYTKIILSETWKEDHRMLHYKDNLLNYQINVQPM</sequence>
<dbReference type="EMBL" id="JAOPGA020000768">
    <property type="protein sequence ID" value="KAL0481511.1"/>
    <property type="molecule type" value="Genomic_DNA"/>
</dbReference>
<evidence type="ECO:0000256" key="1">
    <source>
        <dbReference type="SAM" id="MobiDB-lite"/>
    </source>
</evidence>
<feature type="domain" description="Fungal lipase-type" evidence="2">
    <location>
        <begin position="192"/>
        <end position="317"/>
    </location>
</feature>
<dbReference type="Proteomes" id="UP001431209">
    <property type="component" value="Unassembled WGS sequence"/>
</dbReference>
<dbReference type="CDD" id="cd00519">
    <property type="entry name" value="Lipase_3"/>
    <property type="match status" value="1"/>
</dbReference>
<dbReference type="InterPro" id="IPR029058">
    <property type="entry name" value="AB_hydrolase_fold"/>
</dbReference>
<reference evidence="3 4" key="1">
    <citation type="submission" date="2024-03" db="EMBL/GenBank/DDBJ databases">
        <title>The Acrasis kona genome and developmental transcriptomes reveal deep origins of eukaryotic multicellular pathways.</title>
        <authorList>
            <person name="Sheikh S."/>
            <person name="Fu C.-J."/>
            <person name="Brown M.W."/>
            <person name="Baldauf S.L."/>
        </authorList>
    </citation>
    <scope>NUCLEOTIDE SEQUENCE [LARGE SCALE GENOMIC DNA]</scope>
    <source>
        <strain evidence="3 4">ATCC MYA-3509</strain>
    </source>
</reference>
<dbReference type="PANTHER" id="PTHR46023">
    <property type="entry name" value="LIPASE CLASS 3 PROTEIN-LIKE"/>
    <property type="match status" value="1"/>
</dbReference>
<dbReference type="AlphaFoldDB" id="A0AAW2YVP0"/>
<proteinExistence type="predicted"/>
<dbReference type="SUPFAM" id="SSF53474">
    <property type="entry name" value="alpha/beta-Hydrolases"/>
    <property type="match status" value="1"/>
</dbReference>
<name>A0AAW2YVP0_9EUKA</name>
<dbReference type="Pfam" id="PF01764">
    <property type="entry name" value="Lipase_3"/>
    <property type="match status" value="1"/>
</dbReference>
<dbReference type="PANTHER" id="PTHR46023:SF6">
    <property type="entry name" value="LIPASE CLASS 3 FAMILY PROTEIN"/>
    <property type="match status" value="1"/>
</dbReference>
<keyword evidence="4" id="KW-1185">Reference proteome</keyword>
<evidence type="ECO:0000313" key="4">
    <source>
        <dbReference type="Proteomes" id="UP001431209"/>
    </source>
</evidence>
<dbReference type="Gene3D" id="3.40.50.1820">
    <property type="entry name" value="alpha/beta hydrolase"/>
    <property type="match status" value="1"/>
</dbReference>
<comment type="caution">
    <text evidence="3">The sequence shown here is derived from an EMBL/GenBank/DDBJ whole genome shotgun (WGS) entry which is preliminary data.</text>
</comment>
<protein>
    <recommendedName>
        <fullName evidence="2">Fungal lipase-type domain-containing protein</fullName>
    </recommendedName>
</protein>
<organism evidence="3 4">
    <name type="scientific">Acrasis kona</name>
    <dbReference type="NCBI Taxonomy" id="1008807"/>
    <lineage>
        <taxon>Eukaryota</taxon>
        <taxon>Discoba</taxon>
        <taxon>Heterolobosea</taxon>
        <taxon>Tetramitia</taxon>
        <taxon>Eutetramitia</taxon>
        <taxon>Acrasidae</taxon>
        <taxon>Acrasis</taxon>
    </lineage>
</organism>
<feature type="region of interest" description="Disordered" evidence="1">
    <location>
        <begin position="428"/>
        <end position="471"/>
    </location>
</feature>
<accession>A0AAW2YVP0</accession>
<dbReference type="InterPro" id="IPR002921">
    <property type="entry name" value="Fungal_lipase-type"/>
</dbReference>
<evidence type="ECO:0000313" key="3">
    <source>
        <dbReference type="EMBL" id="KAL0481511.1"/>
    </source>
</evidence>
<gene>
    <name evidence="3" type="ORF">AKO1_011282</name>
</gene>
<evidence type="ECO:0000259" key="2">
    <source>
        <dbReference type="Pfam" id="PF01764"/>
    </source>
</evidence>